<comment type="caution">
    <text evidence="1">The sequence shown here is derived from an EMBL/GenBank/DDBJ whole genome shotgun (WGS) entry which is preliminary data.</text>
</comment>
<dbReference type="AlphaFoldDB" id="A0AAV3UH05"/>
<protein>
    <submittedName>
        <fullName evidence="1">Uncharacterized protein</fullName>
    </submittedName>
</protein>
<keyword evidence="2" id="KW-1185">Reference proteome</keyword>
<reference evidence="1 2" key="1">
    <citation type="journal article" date="2019" name="Int. J. Syst. Evol. Microbiol.">
        <title>The Global Catalogue of Microorganisms (GCM) 10K type strain sequencing project: providing services to taxonomists for standard genome sequencing and annotation.</title>
        <authorList>
            <consortium name="The Broad Institute Genomics Platform"/>
            <consortium name="The Broad Institute Genome Sequencing Center for Infectious Disease"/>
            <person name="Wu L."/>
            <person name="Ma J."/>
        </authorList>
    </citation>
    <scope>NUCLEOTIDE SEQUENCE [LARGE SCALE GENOMIC DNA]</scope>
    <source>
        <strain evidence="1 2">JCM 17504</strain>
    </source>
</reference>
<evidence type="ECO:0000313" key="2">
    <source>
        <dbReference type="Proteomes" id="UP001501729"/>
    </source>
</evidence>
<dbReference type="GeneID" id="68615424"/>
<gene>
    <name evidence="1" type="ORF">GCM10025751_23190</name>
</gene>
<dbReference type="EMBL" id="BAABKX010000007">
    <property type="protein sequence ID" value="GAA5049867.1"/>
    <property type="molecule type" value="Genomic_DNA"/>
</dbReference>
<evidence type="ECO:0000313" key="1">
    <source>
        <dbReference type="EMBL" id="GAA5049867.1"/>
    </source>
</evidence>
<dbReference type="RefSeq" id="WP_227777313.1">
    <property type="nucleotide sequence ID" value="NZ_BAABKX010000007.1"/>
</dbReference>
<name>A0AAV3UH05_9EURY</name>
<proteinExistence type="predicted"/>
<sequence length="46" mass="5023">MSKNESAHINAQEYIRSARERVEARENGVAVESLSAVAAHVANLED</sequence>
<accession>A0AAV3UH05</accession>
<organism evidence="1 2">
    <name type="scientific">Haladaptatus pallidirubidus</name>
    <dbReference type="NCBI Taxonomy" id="1008152"/>
    <lineage>
        <taxon>Archaea</taxon>
        <taxon>Methanobacteriati</taxon>
        <taxon>Methanobacteriota</taxon>
        <taxon>Stenosarchaea group</taxon>
        <taxon>Halobacteria</taxon>
        <taxon>Halobacteriales</taxon>
        <taxon>Haladaptataceae</taxon>
        <taxon>Haladaptatus</taxon>
    </lineage>
</organism>
<dbReference type="Proteomes" id="UP001501729">
    <property type="component" value="Unassembled WGS sequence"/>
</dbReference>